<dbReference type="InterPro" id="IPR050261">
    <property type="entry name" value="FrsA_esterase"/>
</dbReference>
<dbReference type="PANTHER" id="PTHR22946:SF9">
    <property type="entry name" value="POLYKETIDE TRANSFERASE AF380"/>
    <property type="match status" value="1"/>
</dbReference>
<protein>
    <submittedName>
        <fullName evidence="4">Alpha/beta fold hydrolase</fullName>
    </submittedName>
</protein>
<gene>
    <name evidence="4" type="ORF">MZV50_16375</name>
</gene>
<feature type="signal peptide" evidence="2">
    <location>
        <begin position="1"/>
        <end position="24"/>
    </location>
</feature>
<accession>A0ABY4ZMZ5</accession>
<keyword evidence="1 4" id="KW-0378">Hydrolase</keyword>
<feature type="domain" description="Peptidase S9 prolyl oligopeptidase catalytic" evidence="3">
    <location>
        <begin position="115"/>
        <end position="272"/>
    </location>
</feature>
<dbReference type="Proteomes" id="UP001057520">
    <property type="component" value="Chromosome"/>
</dbReference>
<keyword evidence="5" id="KW-1185">Reference proteome</keyword>
<proteinExistence type="predicted"/>
<evidence type="ECO:0000313" key="5">
    <source>
        <dbReference type="Proteomes" id="UP001057520"/>
    </source>
</evidence>
<reference evidence="4 5" key="1">
    <citation type="submission" date="2022-04" db="EMBL/GenBank/DDBJ databases">
        <title>Genome sequence of soybean root-associated Caulobacter segnis RL271.</title>
        <authorList>
            <person name="Longley R."/>
            <person name="Bonito G."/>
            <person name="Trigodet F."/>
            <person name="Crosson S."/>
            <person name="Fiebig A."/>
        </authorList>
    </citation>
    <scope>NUCLEOTIDE SEQUENCE [LARGE SCALE GENOMIC DNA]</scope>
    <source>
        <strain evidence="4 5">RL271</strain>
    </source>
</reference>
<dbReference type="Gene3D" id="3.40.50.1820">
    <property type="entry name" value="alpha/beta hydrolase"/>
    <property type="match status" value="1"/>
</dbReference>
<feature type="chain" id="PRO_5045936118" evidence="2">
    <location>
        <begin position="25"/>
        <end position="274"/>
    </location>
</feature>
<dbReference type="SUPFAM" id="SSF53474">
    <property type="entry name" value="alpha/beta-Hydrolases"/>
    <property type="match status" value="1"/>
</dbReference>
<dbReference type="PROSITE" id="PS51257">
    <property type="entry name" value="PROKAR_LIPOPROTEIN"/>
    <property type="match status" value="1"/>
</dbReference>
<dbReference type="InterPro" id="IPR029058">
    <property type="entry name" value="AB_hydrolase_fold"/>
</dbReference>
<evidence type="ECO:0000259" key="3">
    <source>
        <dbReference type="Pfam" id="PF00326"/>
    </source>
</evidence>
<organism evidence="4 5">
    <name type="scientific">Caulobacter segnis</name>
    <dbReference type="NCBI Taxonomy" id="88688"/>
    <lineage>
        <taxon>Bacteria</taxon>
        <taxon>Pseudomonadati</taxon>
        <taxon>Pseudomonadota</taxon>
        <taxon>Alphaproteobacteria</taxon>
        <taxon>Caulobacterales</taxon>
        <taxon>Caulobacteraceae</taxon>
        <taxon>Caulobacter</taxon>
    </lineage>
</organism>
<evidence type="ECO:0000256" key="1">
    <source>
        <dbReference type="ARBA" id="ARBA00022801"/>
    </source>
</evidence>
<dbReference type="PANTHER" id="PTHR22946">
    <property type="entry name" value="DIENELACTONE HYDROLASE DOMAIN-CONTAINING PROTEIN-RELATED"/>
    <property type="match status" value="1"/>
</dbReference>
<dbReference type="GO" id="GO:0016787">
    <property type="term" value="F:hydrolase activity"/>
    <property type="evidence" value="ECO:0007669"/>
    <property type="project" value="UniProtKB-KW"/>
</dbReference>
<dbReference type="EMBL" id="CP096040">
    <property type="protein sequence ID" value="USQ94177.1"/>
    <property type="molecule type" value="Genomic_DNA"/>
</dbReference>
<evidence type="ECO:0000256" key="2">
    <source>
        <dbReference type="SAM" id="SignalP"/>
    </source>
</evidence>
<evidence type="ECO:0000313" key="4">
    <source>
        <dbReference type="EMBL" id="USQ94177.1"/>
    </source>
</evidence>
<dbReference type="Pfam" id="PF00326">
    <property type="entry name" value="Peptidase_S9"/>
    <property type="match status" value="1"/>
</dbReference>
<keyword evidence="2" id="KW-0732">Signal</keyword>
<sequence length="274" mass="29260">MRRIRQIAFCIVLLLAGCSRPPLAQAETIAHPDNGAARVEYFVSRPSGDGPRPTIIFLHGYQSPDARLGGKVFVDWGVLDRFAKKGYVVASISLPGYGGSSGPEDFAGPFSQHAVEAVIKTLVAEGYTSRDKVLIQGVSLGAVTAALVAAHDPDVAGLVLISGLYDFTAYLDHPPSPGALGVKTRFFTQIGGGEDALRSRSALPLAPEIKASTLILNGAQDDRTDPEQARRFAQAIQAHGGHARAHIYAQFGHEIPVKARESEIDAFIDETLKH</sequence>
<name>A0ABY4ZMZ5_9CAUL</name>
<dbReference type="InterPro" id="IPR001375">
    <property type="entry name" value="Peptidase_S9_cat"/>
</dbReference>